<sequence length="315" mass="35186">MKERHYQNSMKIFEIIFGLLDNFPKKASFSSSSPAATHRKFTENYNETVSKRKERKELEEAYLNRGDESSSRSSKGKQQRRQQLAAGRQRKFEQLRRARVEDDGEPRGAAASSRQRAASSGEEQKLVPIFFSVEKGLRSSFSPAVTHRKFAGNCNKTVSKRKERKGAAEGITTEAARERSNGGSSREAAASCARCGYSGSCSKLELRTAASQGELRRAQGREQPIAGKRSLSWTELTGMRWSRLAALAVERFRRGSSGNHTVEKEKKAEKWRGEKLKGGGCLLIRAASKIEREYIYSNASHHGRARLARPGILAQ</sequence>
<evidence type="ECO:0000313" key="2">
    <source>
        <dbReference type="Proteomes" id="UP001060085"/>
    </source>
</evidence>
<gene>
    <name evidence="1" type="ORF">M9H77_04030</name>
</gene>
<evidence type="ECO:0000313" key="1">
    <source>
        <dbReference type="EMBL" id="KAI5682802.1"/>
    </source>
</evidence>
<reference evidence="2" key="1">
    <citation type="journal article" date="2023" name="Nat. Plants">
        <title>Single-cell RNA sequencing provides a high-resolution roadmap for understanding the multicellular compartmentation of specialized metabolism.</title>
        <authorList>
            <person name="Sun S."/>
            <person name="Shen X."/>
            <person name="Li Y."/>
            <person name="Li Y."/>
            <person name="Wang S."/>
            <person name="Li R."/>
            <person name="Zhang H."/>
            <person name="Shen G."/>
            <person name="Guo B."/>
            <person name="Wei J."/>
            <person name="Xu J."/>
            <person name="St-Pierre B."/>
            <person name="Chen S."/>
            <person name="Sun C."/>
        </authorList>
    </citation>
    <scope>NUCLEOTIDE SEQUENCE [LARGE SCALE GENOMIC DNA]</scope>
</reference>
<keyword evidence="2" id="KW-1185">Reference proteome</keyword>
<protein>
    <submittedName>
        <fullName evidence="1">Uncharacterized protein</fullName>
    </submittedName>
</protein>
<organism evidence="1 2">
    <name type="scientific">Catharanthus roseus</name>
    <name type="common">Madagascar periwinkle</name>
    <name type="synonym">Vinca rosea</name>
    <dbReference type="NCBI Taxonomy" id="4058"/>
    <lineage>
        <taxon>Eukaryota</taxon>
        <taxon>Viridiplantae</taxon>
        <taxon>Streptophyta</taxon>
        <taxon>Embryophyta</taxon>
        <taxon>Tracheophyta</taxon>
        <taxon>Spermatophyta</taxon>
        <taxon>Magnoliopsida</taxon>
        <taxon>eudicotyledons</taxon>
        <taxon>Gunneridae</taxon>
        <taxon>Pentapetalae</taxon>
        <taxon>asterids</taxon>
        <taxon>lamiids</taxon>
        <taxon>Gentianales</taxon>
        <taxon>Apocynaceae</taxon>
        <taxon>Rauvolfioideae</taxon>
        <taxon>Vinceae</taxon>
        <taxon>Catharanthinae</taxon>
        <taxon>Catharanthus</taxon>
    </lineage>
</organism>
<comment type="caution">
    <text evidence="1">The sequence shown here is derived from an EMBL/GenBank/DDBJ whole genome shotgun (WGS) entry which is preliminary data.</text>
</comment>
<dbReference type="EMBL" id="CM044701">
    <property type="protein sequence ID" value="KAI5682802.1"/>
    <property type="molecule type" value="Genomic_DNA"/>
</dbReference>
<proteinExistence type="predicted"/>
<name>A0ACC0CD50_CATRO</name>
<dbReference type="Proteomes" id="UP001060085">
    <property type="component" value="Linkage Group LG01"/>
</dbReference>
<accession>A0ACC0CD50</accession>